<dbReference type="FunFam" id="3.30.200.20:FF:001238">
    <property type="entry name" value="Os08g0179000 protein"/>
    <property type="match status" value="1"/>
</dbReference>
<feature type="domain" description="Protein kinase" evidence="5">
    <location>
        <begin position="429"/>
        <end position="582"/>
    </location>
</feature>
<protein>
    <submittedName>
        <fullName evidence="7">Uncharacterized protein</fullName>
    </submittedName>
</protein>
<dbReference type="SUPFAM" id="SSF51110">
    <property type="entry name" value="alpha-D-mannose-specific plant lectins"/>
    <property type="match status" value="1"/>
</dbReference>
<dbReference type="GO" id="GO:0048544">
    <property type="term" value="P:recognition of pollen"/>
    <property type="evidence" value="ECO:0007669"/>
    <property type="project" value="InterPro"/>
</dbReference>
<dbReference type="InterPro" id="IPR000719">
    <property type="entry name" value="Prot_kinase_dom"/>
</dbReference>
<evidence type="ECO:0000313" key="8">
    <source>
        <dbReference type="Proteomes" id="UP001187192"/>
    </source>
</evidence>
<evidence type="ECO:0000256" key="1">
    <source>
        <dbReference type="ARBA" id="ARBA00022729"/>
    </source>
</evidence>
<dbReference type="AlphaFoldDB" id="A0AA88J694"/>
<feature type="chain" id="PRO_5041651207" evidence="4">
    <location>
        <begin position="17"/>
        <end position="582"/>
    </location>
</feature>
<dbReference type="PROSITE" id="PS50011">
    <property type="entry name" value="PROTEIN_KINASE_DOM"/>
    <property type="match status" value="1"/>
</dbReference>
<evidence type="ECO:0000313" key="7">
    <source>
        <dbReference type="EMBL" id="GMN63007.1"/>
    </source>
</evidence>
<dbReference type="GO" id="GO:0005524">
    <property type="term" value="F:ATP binding"/>
    <property type="evidence" value="ECO:0007669"/>
    <property type="project" value="InterPro"/>
</dbReference>
<dbReference type="PANTHER" id="PTHR32444:SF234">
    <property type="entry name" value="RECEPTOR-LIKE SERINE_THREONINE-PROTEIN KINASE"/>
    <property type="match status" value="1"/>
</dbReference>
<dbReference type="InterPro" id="IPR011009">
    <property type="entry name" value="Kinase-like_dom_sf"/>
</dbReference>
<dbReference type="Gene3D" id="3.30.200.20">
    <property type="entry name" value="Phosphorylase Kinase, domain 1"/>
    <property type="match status" value="1"/>
</dbReference>
<keyword evidence="8" id="KW-1185">Reference proteome</keyword>
<proteinExistence type="predicted"/>
<evidence type="ECO:0000259" key="5">
    <source>
        <dbReference type="PROSITE" id="PS50011"/>
    </source>
</evidence>
<reference evidence="7" key="1">
    <citation type="submission" date="2023-07" db="EMBL/GenBank/DDBJ databases">
        <title>draft genome sequence of fig (Ficus carica).</title>
        <authorList>
            <person name="Takahashi T."/>
            <person name="Nishimura K."/>
        </authorList>
    </citation>
    <scope>NUCLEOTIDE SEQUENCE</scope>
</reference>
<dbReference type="PANTHER" id="PTHR32444">
    <property type="entry name" value="BULB-TYPE LECTIN DOMAIN-CONTAINING PROTEIN"/>
    <property type="match status" value="1"/>
</dbReference>
<dbReference type="InterPro" id="IPR001480">
    <property type="entry name" value="Bulb-type_lectin_dom"/>
</dbReference>
<accession>A0AA88J694</accession>
<evidence type="ECO:0000256" key="3">
    <source>
        <dbReference type="ARBA" id="ARBA00023180"/>
    </source>
</evidence>
<keyword evidence="1 4" id="KW-0732">Signal</keyword>
<dbReference type="InterPro" id="IPR003609">
    <property type="entry name" value="Pan_app"/>
</dbReference>
<evidence type="ECO:0000259" key="6">
    <source>
        <dbReference type="PROSITE" id="PS50927"/>
    </source>
</evidence>
<name>A0AA88J694_FICCA</name>
<dbReference type="InterPro" id="IPR000858">
    <property type="entry name" value="S_locus_glycoprot_dom"/>
</dbReference>
<evidence type="ECO:0000256" key="2">
    <source>
        <dbReference type="ARBA" id="ARBA00023157"/>
    </source>
</evidence>
<gene>
    <name evidence="7" type="ORF">TIFTF001_032089</name>
</gene>
<dbReference type="Pfam" id="PF07714">
    <property type="entry name" value="PK_Tyr_Ser-Thr"/>
    <property type="match status" value="1"/>
</dbReference>
<dbReference type="FunFam" id="2.90.10.10:FF:000001">
    <property type="entry name" value="G-type lectin S-receptor-like serine/threonine-protein kinase"/>
    <property type="match status" value="1"/>
</dbReference>
<dbReference type="Pfam" id="PF00954">
    <property type="entry name" value="S_locus_glycop"/>
    <property type="match status" value="1"/>
</dbReference>
<dbReference type="PROSITE" id="PS50927">
    <property type="entry name" value="BULB_LECTIN"/>
    <property type="match status" value="1"/>
</dbReference>
<dbReference type="Gene3D" id="2.90.10.10">
    <property type="entry name" value="Bulb-type lectin domain"/>
    <property type="match status" value="1"/>
</dbReference>
<dbReference type="Pfam" id="PF08276">
    <property type="entry name" value="PAN_2"/>
    <property type="match status" value="1"/>
</dbReference>
<dbReference type="CDD" id="cd00028">
    <property type="entry name" value="B_lectin"/>
    <property type="match status" value="1"/>
</dbReference>
<keyword evidence="3" id="KW-0325">Glycoprotein</keyword>
<dbReference type="Pfam" id="PF01453">
    <property type="entry name" value="B_lectin"/>
    <property type="match status" value="1"/>
</dbReference>
<feature type="domain" description="Bulb-type lectin" evidence="6">
    <location>
        <begin position="19"/>
        <end position="140"/>
    </location>
</feature>
<dbReference type="InterPro" id="IPR036426">
    <property type="entry name" value="Bulb-type_lectin_dom_sf"/>
</dbReference>
<dbReference type="CDD" id="cd01098">
    <property type="entry name" value="PAN_AP_plant"/>
    <property type="match status" value="1"/>
</dbReference>
<dbReference type="Proteomes" id="UP001187192">
    <property type="component" value="Unassembled WGS sequence"/>
</dbReference>
<evidence type="ECO:0000256" key="4">
    <source>
        <dbReference type="SAM" id="SignalP"/>
    </source>
</evidence>
<feature type="signal peptide" evidence="4">
    <location>
        <begin position="1"/>
        <end position="16"/>
    </location>
</feature>
<sequence>MLSVTAFFLYFSKSISFTVDIVGQLQSISDGTTLVSREGKFEFGFFSPGNSKDRYVGIWFKKIPVQTVVWVANRCNPINYSSGLLMINNKGNLVLLYQNKSVVWSTSSSKEAKKPLVQLLDSGNLVLIDEEGGNSESYLWQSFDYPSDTALPGMKIGWDLRIGLNRRLMAWKNWDDPCPGDLSWEIRFNDAQHHRNPETYLMKGKVKYFRASPWNGLGFGGYPNLTATQPFNYQVADNEEEVYSMYNVTNNSLISMMVLNQTSATRQRFNWMDQSWRLYSAVPKDNCDTYGRCGANGYCAKYENPLCQCLKGFKPKSPENWNLRDWSQGCAREILLNCEDKDREKDGAKCLSNCSCVAYANFDISGKGSGCIIWFGDLMDVRTIPPPSQDLTSSKDRIMENDTSRDLSKENMELPLFELSTIILATNNFSASNKLGQGGFGPVYRGKLEDGQEIAVKRLSSSSGQGIEQFKNEVSLIAKLQHRNLAWTLVQHGRGIELLDSCLRNSHHDFQEVLRCIHVGLLCVQQSAADRPVMSSVILMLGSDSHVLPQPKRPGYFMEEPPPGCPVSSLTNDMTISVLEAR</sequence>
<organism evidence="7 8">
    <name type="scientific">Ficus carica</name>
    <name type="common">Common fig</name>
    <dbReference type="NCBI Taxonomy" id="3494"/>
    <lineage>
        <taxon>Eukaryota</taxon>
        <taxon>Viridiplantae</taxon>
        <taxon>Streptophyta</taxon>
        <taxon>Embryophyta</taxon>
        <taxon>Tracheophyta</taxon>
        <taxon>Spermatophyta</taxon>
        <taxon>Magnoliopsida</taxon>
        <taxon>eudicotyledons</taxon>
        <taxon>Gunneridae</taxon>
        <taxon>Pentapetalae</taxon>
        <taxon>rosids</taxon>
        <taxon>fabids</taxon>
        <taxon>Rosales</taxon>
        <taxon>Moraceae</taxon>
        <taxon>Ficeae</taxon>
        <taxon>Ficus</taxon>
    </lineage>
</organism>
<dbReference type="SMART" id="SM00108">
    <property type="entry name" value="B_lectin"/>
    <property type="match status" value="1"/>
</dbReference>
<dbReference type="GO" id="GO:0004672">
    <property type="term" value="F:protein kinase activity"/>
    <property type="evidence" value="ECO:0007669"/>
    <property type="project" value="InterPro"/>
</dbReference>
<dbReference type="InterPro" id="IPR001245">
    <property type="entry name" value="Ser-Thr/Tyr_kinase_cat_dom"/>
</dbReference>
<keyword evidence="2" id="KW-1015">Disulfide bond</keyword>
<dbReference type="EMBL" id="BTGU01000140">
    <property type="protein sequence ID" value="GMN63007.1"/>
    <property type="molecule type" value="Genomic_DNA"/>
</dbReference>
<dbReference type="SUPFAM" id="SSF56112">
    <property type="entry name" value="Protein kinase-like (PK-like)"/>
    <property type="match status" value="1"/>
</dbReference>
<comment type="caution">
    <text evidence="7">The sequence shown here is derived from an EMBL/GenBank/DDBJ whole genome shotgun (WGS) entry which is preliminary data.</text>
</comment>